<keyword evidence="3" id="KW-1185">Reference proteome</keyword>
<dbReference type="EMBL" id="LUGG01000002">
    <property type="protein sequence ID" value="OBZ77338.1"/>
    <property type="molecule type" value="Genomic_DNA"/>
</dbReference>
<evidence type="ECO:0000313" key="2">
    <source>
        <dbReference type="EMBL" id="OBZ77338.1"/>
    </source>
</evidence>
<name>A0A1C7MKK4_GRIFR</name>
<organism evidence="2 3">
    <name type="scientific">Grifola frondosa</name>
    <name type="common">Maitake</name>
    <name type="synonym">Polyporus frondosus</name>
    <dbReference type="NCBI Taxonomy" id="5627"/>
    <lineage>
        <taxon>Eukaryota</taxon>
        <taxon>Fungi</taxon>
        <taxon>Dikarya</taxon>
        <taxon>Basidiomycota</taxon>
        <taxon>Agaricomycotina</taxon>
        <taxon>Agaricomycetes</taxon>
        <taxon>Polyporales</taxon>
        <taxon>Grifolaceae</taxon>
        <taxon>Grifola</taxon>
    </lineage>
</organism>
<dbReference type="AlphaFoldDB" id="A0A1C7MKK4"/>
<protein>
    <recommendedName>
        <fullName evidence="4">Secreted protein</fullName>
    </recommendedName>
</protein>
<proteinExistence type="predicted"/>
<feature type="signal peptide" evidence="1">
    <location>
        <begin position="1"/>
        <end position="27"/>
    </location>
</feature>
<feature type="chain" id="PRO_5008889186" description="Secreted protein" evidence="1">
    <location>
        <begin position="28"/>
        <end position="92"/>
    </location>
</feature>
<sequence length="92" mass="10161">MGHAPGGRIVLVHHSLLLLVSRVCCTAQKNQDQSLGIVDPAPQLVAAFQRNNHTRVAELHVSAIFKRHCRRRHVLTNSHRCPSAHSKDTTSA</sequence>
<evidence type="ECO:0008006" key="4">
    <source>
        <dbReference type="Google" id="ProtNLM"/>
    </source>
</evidence>
<reference evidence="2 3" key="1">
    <citation type="submission" date="2016-03" db="EMBL/GenBank/DDBJ databases">
        <title>Whole genome sequencing of Grifola frondosa 9006-11.</title>
        <authorList>
            <person name="Min B."/>
            <person name="Park H."/>
            <person name="Kim J.-G."/>
            <person name="Cho H."/>
            <person name="Oh Y.-L."/>
            <person name="Kong W.-S."/>
            <person name="Choi I.-G."/>
        </authorList>
    </citation>
    <scope>NUCLEOTIDE SEQUENCE [LARGE SCALE GENOMIC DNA]</scope>
    <source>
        <strain evidence="2 3">9006-11</strain>
    </source>
</reference>
<comment type="caution">
    <text evidence="2">The sequence shown here is derived from an EMBL/GenBank/DDBJ whole genome shotgun (WGS) entry which is preliminary data.</text>
</comment>
<dbReference type="Proteomes" id="UP000092993">
    <property type="component" value="Unassembled WGS sequence"/>
</dbReference>
<evidence type="ECO:0000256" key="1">
    <source>
        <dbReference type="SAM" id="SignalP"/>
    </source>
</evidence>
<gene>
    <name evidence="2" type="ORF">A0H81_02793</name>
</gene>
<keyword evidence="1" id="KW-0732">Signal</keyword>
<evidence type="ECO:0000313" key="3">
    <source>
        <dbReference type="Proteomes" id="UP000092993"/>
    </source>
</evidence>
<accession>A0A1C7MKK4</accession>